<dbReference type="PROSITE" id="PS50102">
    <property type="entry name" value="RRM"/>
    <property type="match status" value="1"/>
</dbReference>
<evidence type="ECO:0000256" key="3">
    <source>
        <dbReference type="SAM" id="MobiDB-lite"/>
    </source>
</evidence>
<feature type="non-terminal residue" evidence="5">
    <location>
        <position position="135"/>
    </location>
</feature>
<dbReference type="EMBL" id="KV453909">
    <property type="protein sequence ID" value="ODV82357.1"/>
    <property type="molecule type" value="Genomic_DNA"/>
</dbReference>
<feature type="region of interest" description="Disordered" evidence="3">
    <location>
        <begin position="94"/>
        <end position="135"/>
    </location>
</feature>
<dbReference type="PANTHER" id="PTHR23236">
    <property type="entry name" value="EUKARYOTIC TRANSLATION INITIATION FACTOR 4B/4H"/>
    <property type="match status" value="1"/>
</dbReference>
<proteinExistence type="predicted"/>
<dbReference type="InterPro" id="IPR035979">
    <property type="entry name" value="RBD_domain_sf"/>
</dbReference>
<keyword evidence="6" id="KW-1185">Reference proteome</keyword>
<reference evidence="6" key="1">
    <citation type="submission" date="2016-05" db="EMBL/GenBank/DDBJ databases">
        <title>Comparative genomics of biotechnologically important yeasts.</title>
        <authorList>
            <consortium name="DOE Joint Genome Institute"/>
            <person name="Riley R."/>
            <person name="Haridas S."/>
            <person name="Wolfe K.H."/>
            <person name="Lopes M.R."/>
            <person name="Hittinger C.T."/>
            <person name="Goker M."/>
            <person name="Salamov A."/>
            <person name="Wisecaver J."/>
            <person name="Long T.M."/>
            <person name="Aerts A.L."/>
            <person name="Barry K."/>
            <person name="Choi C."/>
            <person name="Clum A."/>
            <person name="Coughlan A.Y."/>
            <person name="Deshpande S."/>
            <person name="Douglass A.P."/>
            <person name="Hanson S.J."/>
            <person name="Klenk H.-P."/>
            <person name="Labutti K."/>
            <person name="Lapidus A."/>
            <person name="Lindquist E."/>
            <person name="Lipzen A."/>
            <person name="Meier-Kolthoff J.P."/>
            <person name="Ohm R.A."/>
            <person name="Otillar R.P."/>
            <person name="Pangilinan J."/>
            <person name="Peng Y."/>
            <person name="Rokas A."/>
            <person name="Rosa C.A."/>
            <person name="Scheuner C."/>
            <person name="Sibirny A.A."/>
            <person name="Slot J.C."/>
            <person name="Stielow J.B."/>
            <person name="Sun H."/>
            <person name="Kurtzman C.P."/>
            <person name="Blackwell M."/>
            <person name="Grigoriev I.V."/>
            <person name="Jeffries T.W."/>
        </authorList>
    </citation>
    <scope>NUCLEOTIDE SEQUENCE [LARGE SCALE GENOMIC DNA]</scope>
    <source>
        <strain evidence="6">NRRL Y-17324</strain>
    </source>
</reference>
<organism evidence="5 6">
    <name type="scientific">Suhomyces tanzawaensis NRRL Y-17324</name>
    <dbReference type="NCBI Taxonomy" id="984487"/>
    <lineage>
        <taxon>Eukaryota</taxon>
        <taxon>Fungi</taxon>
        <taxon>Dikarya</taxon>
        <taxon>Ascomycota</taxon>
        <taxon>Saccharomycotina</taxon>
        <taxon>Pichiomycetes</taxon>
        <taxon>Debaryomycetaceae</taxon>
        <taxon>Suhomyces</taxon>
    </lineage>
</organism>
<dbReference type="STRING" id="984487.A0A1E4SSG7"/>
<dbReference type="Gene3D" id="3.30.70.330">
    <property type="match status" value="1"/>
</dbReference>
<dbReference type="GO" id="GO:0008143">
    <property type="term" value="F:poly(A) binding"/>
    <property type="evidence" value="ECO:0007669"/>
    <property type="project" value="TreeGrafter"/>
</dbReference>
<evidence type="ECO:0000259" key="4">
    <source>
        <dbReference type="PROSITE" id="PS50102"/>
    </source>
</evidence>
<evidence type="ECO:0000256" key="1">
    <source>
        <dbReference type="ARBA" id="ARBA00022884"/>
    </source>
</evidence>
<accession>A0A1E4SSG7</accession>
<feature type="compositionally biased region" description="Basic residues" evidence="3">
    <location>
        <begin position="106"/>
        <end position="135"/>
    </location>
</feature>
<feature type="domain" description="RRM" evidence="4">
    <location>
        <begin position="20"/>
        <end position="98"/>
    </location>
</feature>
<dbReference type="GO" id="GO:0005737">
    <property type="term" value="C:cytoplasm"/>
    <property type="evidence" value="ECO:0007669"/>
    <property type="project" value="TreeGrafter"/>
</dbReference>
<dbReference type="InterPro" id="IPR000504">
    <property type="entry name" value="RRM_dom"/>
</dbReference>
<dbReference type="OrthoDB" id="4726at2759"/>
<dbReference type="Proteomes" id="UP000094285">
    <property type="component" value="Unassembled WGS sequence"/>
</dbReference>
<dbReference type="AlphaFoldDB" id="A0A1E4SSG7"/>
<feature type="non-terminal residue" evidence="5">
    <location>
        <position position="1"/>
    </location>
</feature>
<evidence type="ECO:0000313" key="6">
    <source>
        <dbReference type="Proteomes" id="UP000094285"/>
    </source>
</evidence>
<evidence type="ECO:0000313" key="5">
    <source>
        <dbReference type="EMBL" id="ODV82357.1"/>
    </source>
</evidence>
<dbReference type="GeneID" id="30982618"/>
<keyword evidence="1 2" id="KW-0694">RNA-binding</keyword>
<dbReference type="InterPro" id="IPR012677">
    <property type="entry name" value="Nucleotide-bd_a/b_plait_sf"/>
</dbReference>
<protein>
    <submittedName>
        <fullName evidence="5">RNA-binding domain-containing protein</fullName>
    </submittedName>
</protein>
<sequence length="135" mass="15209">PPPDHDRDQELAAQREIDARSIYVGNVDYQSTPEQLEEFFHKAGVIERVTILFDRYTGLPKGYAYVEFEETASVERAIEELHGNEFRGRELRVSPKRTNLPGFRPRAPRGRGGFRGRGRGRGGRGRGRGGRGRGG</sequence>
<evidence type="ECO:0000256" key="2">
    <source>
        <dbReference type="PROSITE-ProRule" id="PRU00176"/>
    </source>
</evidence>
<dbReference type="Pfam" id="PF00076">
    <property type="entry name" value="RRM_1"/>
    <property type="match status" value="1"/>
</dbReference>
<gene>
    <name evidence="5" type="ORF">CANTADRAFT_32819</name>
</gene>
<dbReference type="CDD" id="cd12306">
    <property type="entry name" value="RRM_II_PABPs"/>
    <property type="match status" value="1"/>
</dbReference>
<dbReference type="SUPFAM" id="SSF54928">
    <property type="entry name" value="RNA-binding domain, RBD"/>
    <property type="match status" value="1"/>
</dbReference>
<dbReference type="PANTHER" id="PTHR23236:SF12">
    <property type="entry name" value="EUKARYOTIC INITIATION FACTOR 4B-RELATED"/>
    <property type="match status" value="1"/>
</dbReference>
<name>A0A1E4SSG7_9ASCO</name>
<dbReference type="SMART" id="SM00360">
    <property type="entry name" value="RRM"/>
    <property type="match status" value="1"/>
</dbReference>
<dbReference type="RefSeq" id="XP_020067479.1">
    <property type="nucleotide sequence ID" value="XM_020208481.1"/>
</dbReference>